<sequence length="89" mass="10820">MHSDELHKFNDDTLRSVRDTLHDMAHNLRMGYNKVMPRRRWSNVDKKRSHIIVKDIDRQLLERRLMRSLEKFVGGREYMNDLGVLQWTI</sequence>
<proteinExistence type="predicted"/>
<name>A0A6L2LFL0_TANCI</name>
<dbReference type="EMBL" id="BKCJ010004357">
    <property type="protein sequence ID" value="GEU60563.1"/>
    <property type="molecule type" value="Genomic_DNA"/>
</dbReference>
<evidence type="ECO:0000313" key="1">
    <source>
        <dbReference type="EMBL" id="GEU60563.1"/>
    </source>
</evidence>
<accession>A0A6L2LFL0</accession>
<protein>
    <submittedName>
        <fullName evidence="1">Uncharacterized protein</fullName>
    </submittedName>
</protein>
<comment type="caution">
    <text evidence="1">The sequence shown here is derived from an EMBL/GenBank/DDBJ whole genome shotgun (WGS) entry which is preliminary data.</text>
</comment>
<dbReference type="AlphaFoldDB" id="A0A6L2LFL0"/>
<gene>
    <name evidence="1" type="ORF">Tci_032541</name>
</gene>
<organism evidence="1">
    <name type="scientific">Tanacetum cinerariifolium</name>
    <name type="common">Dalmatian daisy</name>
    <name type="synonym">Chrysanthemum cinerariifolium</name>
    <dbReference type="NCBI Taxonomy" id="118510"/>
    <lineage>
        <taxon>Eukaryota</taxon>
        <taxon>Viridiplantae</taxon>
        <taxon>Streptophyta</taxon>
        <taxon>Embryophyta</taxon>
        <taxon>Tracheophyta</taxon>
        <taxon>Spermatophyta</taxon>
        <taxon>Magnoliopsida</taxon>
        <taxon>eudicotyledons</taxon>
        <taxon>Gunneridae</taxon>
        <taxon>Pentapetalae</taxon>
        <taxon>asterids</taxon>
        <taxon>campanulids</taxon>
        <taxon>Asterales</taxon>
        <taxon>Asteraceae</taxon>
        <taxon>Asteroideae</taxon>
        <taxon>Anthemideae</taxon>
        <taxon>Anthemidinae</taxon>
        <taxon>Tanacetum</taxon>
    </lineage>
</organism>
<reference evidence="1" key="1">
    <citation type="journal article" date="2019" name="Sci. Rep.">
        <title>Draft genome of Tanacetum cinerariifolium, the natural source of mosquito coil.</title>
        <authorList>
            <person name="Yamashiro T."/>
            <person name="Shiraishi A."/>
            <person name="Satake H."/>
            <person name="Nakayama K."/>
        </authorList>
    </citation>
    <scope>NUCLEOTIDE SEQUENCE</scope>
</reference>